<organism evidence="12 13">
    <name type="scientific">Dipteronia dyeriana</name>
    <dbReference type="NCBI Taxonomy" id="168575"/>
    <lineage>
        <taxon>Eukaryota</taxon>
        <taxon>Viridiplantae</taxon>
        <taxon>Streptophyta</taxon>
        <taxon>Embryophyta</taxon>
        <taxon>Tracheophyta</taxon>
        <taxon>Spermatophyta</taxon>
        <taxon>Magnoliopsida</taxon>
        <taxon>eudicotyledons</taxon>
        <taxon>Gunneridae</taxon>
        <taxon>Pentapetalae</taxon>
        <taxon>rosids</taxon>
        <taxon>malvids</taxon>
        <taxon>Sapindales</taxon>
        <taxon>Sapindaceae</taxon>
        <taxon>Hippocastanoideae</taxon>
        <taxon>Acereae</taxon>
        <taxon>Dipteronia</taxon>
    </lineage>
</organism>
<dbReference type="AlphaFoldDB" id="A0AAD9TFD9"/>
<evidence type="ECO:0000256" key="2">
    <source>
        <dbReference type="ARBA" id="ARBA00010024"/>
    </source>
</evidence>
<feature type="compositionally biased region" description="Basic residues" evidence="9">
    <location>
        <begin position="85"/>
        <end position="97"/>
    </location>
</feature>
<dbReference type="PANTHER" id="PTHR31874:SF1">
    <property type="entry name" value="ZINC FINGER PROTEIN CONSTANS-LIKE 6"/>
    <property type="match status" value="1"/>
</dbReference>
<dbReference type="PROSITE" id="PS50119">
    <property type="entry name" value="ZF_BBOX"/>
    <property type="match status" value="1"/>
</dbReference>
<feature type="domain" description="B box-type" evidence="10">
    <location>
        <begin position="14"/>
        <end position="61"/>
    </location>
</feature>
<feature type="domain" description="CCT" evidence="11">
    <location>
        <begin position="392"/>
        <end position="434"/>
    </location>
</feature>
<dbReference type="Proteomes" id="UP001280121">
    <property type="component" value="Unassembled WGS sequence"/>
</dbReference>
<evidence type="ECO:0000259" key="11">
    <source>
        <dbReference type="PROSITE" id="PS51017"/>
    </source>
</evidence>
<evidence type="ECO:0000256" key="1">
    <source>
        <dbReference type="ARBA" id="ARBA00004123"/>
    </source>
</evidence>
<dbReference type="GO" id="GO:0008270">
    <property type="term" value="F:zinc ion binding"/>
    <property type="evidence" value="ECO:0007669"/>
    <property type="project" value="UniProtKB-KW"/>
</dbReference>
<keyword evidence="6 8" id="KW-0539">Nucleus</keyword>
<dbReference type="InterPro" id="IPR010402">
    <property type="entry name" value="CCT_domain"/>
</dbReference>
<evidence type="ECO:0000313" key="13">
    <source>
        <dbReference type="Proteomes" id="UP001280121"/>
    </source>
</evidence>
<gene>
    <name evidence="12" type="ORF">Ddye_029957</name>
</gene>
<sequence>MISNKNVANVVGGKTARACDSCIKKRARWYCAADDAFLCQACDASVHLANPLARRHERVRLKTASHKSEAAAVPASSPPSWHGGFTRKARTPRHGKFSNKTLQNSLSLVPELTNSDEISNEENEEEHLLYRVPIYDPFAAELCTSGRNYNEVADQFPPETINVNGNSSAESKVVLSGSGDHVDGSLNGFQFLPTDMELAEFAADVENLLGGGLANESFVAMEELGLVDYNDNNNKTMECRSNNNNKMMIKVEEELLGDHGHCGDGGEGGVELMREPFELNFDYDSDDHQEEEEEEEKVIKGEVVMESSVCHEDIMKKKRKILLRLDYEAVIGAWATTSQGTSLWTTGDRPDFDPDDCWPDCIGTCGTDLHHPYIDLAGIGTHHPAVVADGGREARVSRYREKRRTRLFSKKIRYEVRKLNAEKRPRMKGRFVKRTLFAGAGPPPPPAFPNLFNK</sequence>
<protein>
    <submittedName>
        <fullName evidence="12">Uncharacterized protein</fullName>
    </submittedName>
</protein>
<feature type="region of interest" description="Disordered" evidence="9">
    <location>
        <begin position="64"/>
        <end position="100"/>
    </location>
</feature>
<evidence type="ECO:0000256" key="6">
    <source>
        <dbReference type="ARBA" id="ARBA00023242"/>
    </source>
</evidence>
<dbReference type="CDD" id="cd19821">
    <property type="entry name" value="Bbox1_BBX-like"/>
    <property type="match status" value="1"/>
</dbReference>
<evidence type="ECO:0000256" key="9">
    <source>
        <dbReference type="SAM" id="MobiDB-lite"/>
    </source>
</evidence>
<name>A0AAD9TFD9_9ROSI</name>
<keyword evidence="5" id="KW-0862">Zinc</keyword>
<accession>A0AAD9TFD9</accession>
<dbReference type="InterPro" id="IPR052453">
    <property type="entry name" value="CONSTANS-like_ZF"/>
</dbReference>
<evidence type="ECO:0000256" key="3">
    <source>
        <dbReference type="ARBA" id="ARBA00022723"/>
    </source>
</evidence>
<dbReference type="InterPro" id="IPR049808">
    <property type="entry name" value="CONSTANS-like_Bbox1"/>
</dbReference>
<evidence type="ECO:0000256" key="7">
    <source>
        <dbReference type="PROSITE-ProRule" id="PRU00024"/>
    </source>
</evidence>
<comment type="similarity">
    <text evidence="2">Belongs to the CONSTANS family.</text>
</comment>
<dbReference type="PANTHER" id="PTHR31874">
    <property type="entry name" value="CCT MOTIF FAMILY PROTEIN, EXPRESSED"/>
    <property type="match status" value="1"/>
</dbReference>
<dbReference type="EMBL" id="JANJYI010000009">
    <property type="protein sequence ID" value="KAK2635165.1"/>
    <property type="molecule type" value="Genomic_DNA"/>
</dbReference>
<dbReference type="Pfam" id="PF06203">
    <property type="entry name" value="CCT"/>
    <property type="match status" value="1"/>
</dbReference>
<evidence type="ECO:0000259" key="10">
    <source>
        <dbReference type="PROSITE" id="PS50119"/>
    </source>
</evidence>
<reference evidence="12" key="1">
    <citation type="journal article" date="2023" name="Plant J.">
        <title>Genome sequences and population genomics provide insights into the demographic history, inbreeding, and mutation load of two 'living fossil' tree species of Dipteronia.</title>
        <authorList>
            <person name="Feng Y."/>
            <person name="Comes H.P."/>
            <person name="Chen J."/>
            <person name="Zhu S."/>
            <person name="Lu R."/>
            <person name="Zhang X."/>
            <person name="Li P."/>
            <person name="Qiu J."/>
            <person name="Olsen K.M."/>
            <person name="Qiu Y."/>
        </authorList>
    </citation>
    <scope>NUCLEOTIDE SEQUENCE</scope>
    <source>
        <strain evidence="12">KIB01</strain>
    </source>
</reference>
<evidence type="ECO:0000256" key="8">
    <source>
        <dbReference type="PROSITE-ProRule" id="PRU00357"/>
    </source>
</evidence>
<dbReference type="GO" id="GO:0006355">
    <property type="term" value="P:regulation of DNA-templated transcription"/>
    <property type="evidence" value="ECO:0007669"/>
    <property type="project" value="TreeGrafter"/>
</dbReference>
<keyword evidence="4 7" id="KW-0863">Zinc-finger</keyword>
<feature type="compositionally biased region" description="Low complexity" evidence="9">
    <location>
        <begin position="70"/>
        <end position="80"/>
    </location>
</feature>
<keyword evidence="13" id="KW-1185">Reference proteome</keyword>
<comment type="caution">
    <text evidence="12">The sequence shown here is derived from an EMBL/GenBank/DDBJ whole genome shotgun (WGS) entry which is preliminary data.</text>
</comment>
<dbReference type="GO" id="GO:0005634">
    <property type="term" value="C:nucleus"/>
    <property type="evidence" value="ECO:0007669"/>
    <property type="project" value="UniProtKB-SubCell"/>
</dbReference>
<dbReference type="SMART" id="SM00336">
    <property type="entry name" value="BBOX"/>
    <property type="match status" value="1"/>
</dbReference>
<comment type="subcellular location">
    <subcellularLocation>
        <location evidence="1 8">Nucleus</location>
    </subcellularLocation>
</comment>
<dbReference type="Pfam" id="PF00643">
    <property type="entry name" value="zf-B_box"/>
    <property type="match status" value="1"/>
</dbReference>
<evidence type="ECO:0000256" key="5">
    <source>
        <dbReference type="ARBA" id="ARBA00022833"/>
    </source>
</evidence>
<dbReference type="PROSITE" id="PS51017">
    <property type="entry name" value="CCT"/>
    <property type="match status" value="1"/>
</dbReference>
<evidence type="ECO:0000256" key="4">
    <source>
        <dbReference type="ARBA" id="ARBA00022771"/>
    </source>
</evidence>
<proteinExistence type="inferred from homology"/>
<dbReference type="InterPro" id="IPR000315">
    <property type="entry name" value="Znf_B-box"/>
</dbReference>
<keyword evidence="3" id="KW-0479">Metal-binding</keyword>
<evidence type="ECO:0000313" key="12">
    <source>
        <dbReference type="EMBL" id="KAK2635165.1"/>
    </source>
</evidence>